<dbReference type="Pfam" id="PF14815">
    <property type="entry name" value="NUDIX_4"/>
    <property type="match status" value="1"/>
</dbReference>
<dbReference type="PROSITE" id="PS51462">
    <property type="entry name" value="NUDIX"/>
    <property type="match status" value="1"/>
</dbReference>
<dbReference type="GO" id="GO:0000701">
    <property type="term" value="F:purine-specific mismatch base pair DNA N-glycosylase activity"/>
    <property type="evidence" value="ECO:0007669"/>
    <property type="project" value="UniProtKB-EC"/>
</dbReference>
<dbReference type="InterPro" id="IPR029119">
    <property type="entry name" value="MutY_C"/>
</dbReference>
<keyword evidence="7" id="KW-0004">4Fe-4S</keyword>
<dbReference type="Pfam" id="PF00633">
    <property type="entry name" value="HHH"/>
    <property type="match status" value="1"/>
</dbReference>
<evidence type="ECO:0000256" key="10">
    <source>
        <dbReference type="ARBA" id="ARBA00022801"/>
    </source>
</evidence>
<evidence type="ECO:0000313" key="17">
    <source>
        <dbReference type="Proteomes" id="UP000769766"/>
    </source>
</evidence>
<evidence type="ECO:0000256" key="7">
    <source>
        <dbReference type="ARBA" id="ARBA00022485"/>
    </source>
</evidence>
<dbReference type="GO" id="GO:0032357">
    <property type="term" value="F:oxidized purine DNA binding"/>
    <property type="evidence" value="ECO:0007669"/>
    <property type="project" value="TreeGrafter"/>
</dbReference>
<keyword evidence="12" id="KW-0411">Iron-sulfur</keyword>
<dbReference type="SMART" id="SM00478">
    <property type="entry name" value="ENDO3c"/>
    <property type="match status" value="1"/>
</dbReference>
<dbReference type="InterPro" id="IPR020084">
    <property type="entry name" value="NUDIX_hydrolase_CS"/>
</dbReference>
<dbReference type="InterPro" id="IPR003265">
    <property type="entry name" value="HhH-GPD_domain"/>
</dbReference>
<evidence type="ECO:0000256" key="12">
    <source>
        <dbReference type="ARBA" id="ARBA00023014"/>
    </source>
</evidence>
<dbReference type="PRINTS" id="PR00502">
    <property type="entry name" value="NUDIXFAMILY"/>
</dbReference>
<dbReference type="SUPFAM" id="SSF55811">
    <property type="entry name" value="Nudix"/>
    <property type="match status" value="1"/>
</dbReference>
<comment type="cofactor">
    <cofactor evidence="2">
        <name>[4Fe-4S] cluster</name>
        <dbReference type="ChEBI" id="CHEBI:49883"/>
    </cofactor>
</comment>
<reference evidence="16" key="1">
    <citation type="submission" date="2020-07" db="EMBL/GenBank/DDBJ databases">
        <title>Huge and variable diversity of episymbiotic CPR bacteria and DPANN archaea in groundwater ecosystems.</title>
        <authorList>
            <person name="He C.Y."/>
            <person name="Keren R."/>
            <person name="Whittaker M."/>
            <person name="Farag I.F."/>
            <person name="Doudna J."/>
            <person name="Cate J.H.D."/>
            <person name="Banfield J.F."/>
        </authorList>
    </citation>
    <scope>NUCLEOTIDE SEQUENCE</scope>
    <source>
        <strain evidence="16">NC_groundwater_672_Ag_B-0.1um_62_36</strain>
    </source>
</reference>
<comment type="function">
    <text evidence="3">Adenine glycosylase active on G-A mispairs. MutY also corrects error-prone DNA synthesis past GO lesions which are due to the oxidatively damaged form of guanine: 7,8-dihydro-8-oxoguanine (8-oxo-dGTP).</text>
</comment>
<dbReference type="Proteomes" id="UP000769766">
    <property type="component" value="Unassembled WGS sequence"/>
</dbReference>
<protein>
    <recommendedName>
        <fullName evidence="6">Adenine DNA glycosylase</fullName>
        <ecNumber evidence="5">3.2.2.31</ecNumber>
    </recommendedName>
</protein>
<keyword evidence="10" id="KW-0378">Hydrolase</keyword>
<dbReference type="InterPro" id="IPR000445">
    <property type="entry name" value="HhH_motif"/>
</dbReference>
<dbReference type="Gene3D" id="1.10.340.30">
    <property type="entry name" value="Hypothetical protein, domain 2"/>
    <property type="match status" value="1"/>
</dbReference>
<dbReference type="Pfam" id="PF00730">
    <property type="entry name" value="HhH-GPD"/>
    <property type="match status" value="1"/>
</dbReference>
<dbReference type="AlphaFoldDB" id="A0A932FWR9"/>
<dbReference type="EMBL" id="JACPRF010000237">
    <property type="protein sequence ID" value="MBI2876793.1"/>
    <property type="molecule type" value="Genomic_DNA"/>
</dbReference>
<dbReference type="Gene3D" id="3.90.79.10">
    <property type="entry name" value="Nucleoside Triphosphate Pyrophosphohydrolase"/>
    <property type="match status" value="1"/>
</dbReference>
<proteinExistence type="inferred from homology"/>
<dbReference type="GO" id="GO:0035485">
    <property type="term" value="F:adenine/guanine mispair binding"/>
    <property type="evidence" value="ECO:0007669"/>
    <property type="project" value="TreeGrafter"/>
</dbReference>
<evidence type="ECO:0000256" key="2">
    <source>
        <dbReference type="ARBA" id="ARBA00001966"/>
    </source>
</evidence>
<dbReference type="PROSITE" id="PS00893">
    <property type="entry name" value="NUDIX_BOX"/>
    <property type="match status" value="1"/>
</dbReference>
<evidence type="ECO:0000256" key="13">
    <source>
        <dbReference type="ARBA" id="ARBA00023204"/>
    </source>
</evidence>
<evidence type="ECO:0000313" key="16">
    <source>
        <dbReference type="EMBL" id="MBI2876793.1"/>
    </source>
</evidence>
<evidence type="ECO:0000256" key="1">
    <source>
        <dbReference type="ARBA" id="ARBA00000843"/>
    </source>
</evidence>
<dbReference type="InterPro" id="IPR015797">
    <property type="entry name" value="NUDIX_hydrolase-like_dom_sf"/>
</dbReference>
<dbReference type="CDD" id="cd03425">
    <property type="entry name" value="NUDIX_MutT_NudA_like"/>
    <property type="match status" value="1"/>
</dbReference>
<dbReference type="NCBIfam" id="TIGR01084">
    <property type="entry name" value="mutY"/>
    <property type="match status" value="1"/>
</dbReference>
<comment type="similarity">
    <text evidence="4">Belongs to the Nth/MutY family.</text>
</comment>
<keyword evidence="11" id="KW-0408">Iron</keyword>
<dbReference type="Gene3D" id="1.10.1670.10">
    <property type="entry name" value="Helix-hairpin-Helix base-excision DNA repair enzymes (C-terminal)"/>
    <property type="match status" value="1"/>
</dbReference>
<dbReference type="InterPro" id="IPR005760">
    <property type="entry name" value="A/G_AdeGlyc_MutY"/>
</dbReference>
<dbReference type="EC" id="3.2.2.31" evidence="5"/>
<dbReference type="GO" id="GO:0006298">
    <property type="term" value="P:mismatch repair"/>
    <property type="evidence" value="ECO:0007669"/>
    <property type="project" value="TreeGrafter"/>
</dbReference>
<evidence type="ECO:0000256" key="11">
    <source>
        <dbReference type="ARBA" id="ARBA00023004"/>
    </source>
</evidence>
<dbReference type="CDD" id="cd00056">
    <property type="entry name" value="ENDO3c"/>
    <property type="match status" value="1"/>
</dbReference>
<dbReference type="InterPro" id="IPR004036">
    <property type="entry name" value="Endonuclease-III-like_CS2"/>
</dbReference>
<dbReference type="InterPro" id="IPR000086">
    <property type="entry name" value="NUDIX_hydrolase_dom"/>
</dbReference>
<evidence type="ECO:0000256" key="9">
    <source>
        <dbReference type="ARBA" id="ARBA00022763"/>
    </source>
</evidence>
<dbReference type="InterPro" id="IPR003651">
    <property type="entry name" value="Endonuclease3_FeS-loop_motif"/>
</dbReference>
<accession>A0A932FWR9</accession>
<name>A0A932FWR9_UNCTE</name>
<dbReference type="GO" id="GO:0034039">
    <property type="term" value="F:8-oxo-7,8-dihydroguanine DNA N-glycosylase activity"/>
    <property type="evidence" value="ECO:0007669"/>
    <property type="project" value="TreeGrafter"/>
</dbReference>
<dbReference type="InterPro" id="IPR023170">
    <property type="entry name" value="HhH_base_excis_C"/>
</dbReference>
<evidence type="ECO:0000259" key="15">
    <source>
        <dbReference type="PROSITE" id="PS51462"/>
    </source>
</evidence>
<keyword evidence="14" id="KW-0326">Glycosidase</keyword>
<evidence type="ECO:0000256" key="3">
    <source>
        <dbReference type="ARBA" id="ARBA00002933"/>
    </source>
</evidence>
<dbReference type="SMART" id="SM00525">
    <property type="entry name" value="FES"/>
    <property type="match status" value="1"/>
</dbReference>
<dbReference type="GO" id="GO:0046872">
    <property type="term" value="F:metal ion binding"/>
    <property type="evidence" value="ECO:0007669"/>
    <property type="project" value="UniProtKB-KW"/>
</dbReference>
<feature type="domain" description="Nudix hydrolase" evidence="15">
    <location>
        <begin position="241"/>
        <end position="366"/>
    </location>
</feature>
<dbReference type="GO" id="GO:0006284">
    <property type="term" value="P:base-excision repair"/>
    <property type="evidence" value="ECO:0007669"/>
    <property type="project" value="InterPro"/>
</dbReference>
<evidence type="ECO:0000256" key="14">
    <source>
        <dbReference type="ARBA" id="ARBA00023295"/>
    </source>
</evidence>
<dbReference type="FunFam" id="1.10.340.30:FF:000002">
    <property type="entry name" value="Adenine DNA glycosylase"/>
    <property type="match status" value="1"/>
</dbReference>
<keyword evidence="9" id="KW-0227">DNA damage</keyword>
<evidence type="ECO:0000256" key="6">
    <source>
        <dbReference type="ARBA" id="ARBA00022023"/>
    </source>
</evidence>
<dbReference type="InterPro" id="IPR044298">
    <property type="entry name" value="MIG/MutY"/>
</dbReference>
<sequence>MRKSYESIEGFSPQEIARLREELSRWYEGHRRSLPWRQTTDPYRIWVSEVMLQQTRVETTLPYYERFLQRFPSLEALAQASLDTVLKSWEGLGYYARARNLHRAARAILEQHGGEFPRTLEEVRRLPGIGRYTAGAVLSLAFNQTVPILDGNIRRLLSRILALREDPTSSAAERRLWNFAAMLVPQEAAAAFNQAIMEVGATVCLPRHPLCERCPLAFLCRARAQGLQEVLPVRSQKRPIPHYPVTCGIIWKGDHLLIARRRDEGLLGGLWEFPGGKQEPGESLEACLLREIREELGIEIEVGPLVATVRHAYTHFRITLHAFHCRYLSGEPQPLECADFRWIHPPELSHYAFPAADLRILQEIQRLSGRLSPQGPPELQEGSLK</sequence>
<dbReference type="PANTHER" id="PTHR42944">
    <property type="entry name" value="ADENINE DNA GLYCOSYLASE"/>
    <property type="match status" value="1"/>
</dbReference>
<dbReference type="InterPro" id="IPR020476">
    <property type="entry name" value="Nudix_hydrolase"/>
</dbReference>
<keyword evidence="8" id="KW-0479">Metal-binding</keyword>
<dbReference type="Pfam" id="PF10576">
    <property type="entry name" value="EndIII_4Fe-2S"/>
    <property type="match status" value="1"/>
</dbReference>
<dbReference type="InterPro" id="IPR011257">
    <property type="entry name" value="DNA_glycosylase"/>
</dbReference>
<gene>
    <name evidence="16" type="primary">mutY</name>
    <name evidence="16" type="ORF">HYY20_07920</name>
</gene>
<keyword evidence="13" id="KW-0234">DNA repair</keyword>
<comment type="caution">
    <text evidence="16">The sequence shown here is derived from an EMBL/GenBank/DDBJ whole genome shotgun (WGS) entry which is preliminary data.</text>
</comment>
<dbReference type="GO" id="GO:0051539">
    <property type="term" value="F:4 iron, 4 sulfur cluster binding"/>
    <property type="evidence" value="ECO:0007669"/>
    <property type="project" value="UniProtKB-KW"/>
</dbReference>
<dbReference type="SUPFAM" id="SSF48150">
    <property type="entry name" value="DNA-glycosylase"/>
    <property type="match status" value="1"/>
</dbReference>
<organism evidence="16 17">
    <name type="scientific">Tectimicrobiota bacterium</name>
    <dbReference type="NCBI Taxonomy" id="2528274"/>
    <lineage>
        <taxon>Bacteria</taxon>
        <taxon>Pseudomonadati</taxon>
        <taxon>Nitrospinota/Tectimicrobiota group</taxon>
        <taxon>Candidatus Tectimicrobiota</taxon>
    </lineage>
</organism>
<dbReference type="PROSITE" id="PS01155">
    <property type="entry name" value="ENDONUCLEASE_III_2"/>
    <property type="match status" value="1"/>
</dbReference>
<comment type="catalytic activity">
    <reaction evidence="1">
        <text>Hydrolyzes free adenine bases from 7,8-dihydro-8-oxoguanine:adenine mismatched double-stranded DNA, leaving an apurinic site.</text>
        <dbReference type="EC" id="3.2.2.31"/>
    </reaction>
</comment>
<evidence type="ECO:0000256" key="5">
    <source>
        <dbReference type="ARBA" id="ARBA00012045"/>
    </source>
</evidence>
<evidence type="ECO:0000256" key="4">
    <source>
        <dbReference type="ARBA" id="ARBA00008343"/>
    </source>
</evidence>
<evidence type="ECO:0000256" key="8">
    <source>
        <dbReference type="ARBA" id="ARBA00022723"/>
    </source>
</evidence>
<dbReference type="PANTHER" id="PTHR42944:SF1">
    <property type="entry name" value="ADENINE DNA GLYCOSYLASE"/>
    <property type="match status" value="1"/>
</dbReference>